<comment type="similarity">
    <text evidence="2">Belongs to the ABC-4 integral membrane protein family. LolC/E subfamily.</text>
</comment>
<accession>A0A0S2HWF0</accession>
<name>A0A0S2HWF0_9BACT</name>
<reference evidence="10 11" key="1">
    <citation type="submission" date="2015-11" db="EMBL/GenBank/DDBJ databases">
        <title>Description and complete genome sequence of a novel strain predominating in hypersaline microbial mats and representing a new family of the Bacteriodetes phylum.</title>
        <authorList>
            <person name="Spring S."/>
            <person name="Bunk B."/>
            <person name="Sproer C."/>
            <person name="Klenk H.-P."/>
        </authorList>
    </citation>
    <scope>NUCLEOTIDE SEQUENCE [LARGE SCALE GENOMIC DNA]</scope>
    <source>
        <strain evidence="10 11">L21-Spi-D4</strain>
    </source>
</reference>
<keyword evidence="6 7" id="KW-0472">Membrane</keyword>
<evidence type="ECO:0000313" key="10">
    <source>
        <dbReference type="EMBL" id="ALO14407.1"/>
    </source>
</evidence>
<dbReference type="GO" id="GO:0044874">
    <property type="term" value="P:lipoprotein localization to outer membrane"/>
    <property type="evidence" value="ECO:0007669"/>
    <property type="project" value="TreeGrafter"/>
</dbReference>
<evidence type="ECO:0000256" key="5">
    <source>
        <dbReference type="ARBA" id="ARBA00022989"/>
    </source>
</evidence>
<dbReference type="AlphaFoldDB" id="A0A0S2HWF0"/>
<keyword evidence="5 7" id="KW-1133">Transmembrane helix</keyword>
<evidence type="ECO:0000256" key="4">
    <source>
        <dbReference type="ARBA" id="ARBA00022692"/>
    </source>
</evidence>
<gene>
    <name evidence="10" type="primary">lolE_1</name>
    <name evidence="10" type="ORF">L21SP5_00735</name>
</gene>
<feature type="domain" description="MacB-like periplasmic core" evidence="9">
    <location>
        <begin position="18"/>
        <end position="235"/>
    </location>
</feature>
<feature type="domain" description="ABC3 transporter permease C-terminal" evidence="8">
    <location>
        <begin position="271"/>
        <end position="398"/>
    </location>
</feature>
<dbReference type="Pfam" id="PF12704">
    <property type="entry name" value="MacB_PCD"/>
    <property type="match status" value="1"/>
</dbReference>
<feature type="transmembrane region" description="Helical" evidence="7">
    <location>
        <begin position="312"/>
        <end position="333"/>
    </location>
</feature>
<dbReference type="InterPro" id="IPR025857">
    <property type="entry name" value="MacB_PCD"/>
</dbReference>
<evidence type="ECO:0000259" key="9">
    <source>
        <dbReference type="Pfam" id="PF12704"/>
    </source>
</evidence>
<feature type="transmembrane region" description="Helical" evidence="7">
    <location>
        <begin position="20"/>
        <end position="38"/>
    </location>
</feature>
<evidence type="ECO:0000256" key="2">
    <source>
        <dbReference type="ARBA" id="ARBA00005236"/>
    </source>
</evidence>
<dbReference type="PANTHER" id="PTHR30489">
    <property type="entry name" value="LIPOPROTEIN-RELEASING SYSTEM TRANSMEMBRANE PROTEIN LOLE"/>
    <property type="match status" value="1"/>
</dbReference>
<proteinExistence type="inferred from homology"/>
<keyword evidence="11" id="KW-1185">Reference proteome</keyword>
<evidence type="ECO:0000256" key="3">
    <source>
        <dbReference type="ARBA" id="ARBA00022475"/>
    </source>
</evidence>
<evidence type="ECO:0000256" key="6">
    <source>
        <dbReference type="ARBA" id="ARBA00023136"/>
    </source>
</evidence>
<dbReference type="InterPro" id="IPR003838">
    <property type="entry name" value="ABC3_permease_C"/>
</dbReference>
<feature type="transmembrane region" description="Helical" evidence="7">
    <location>
        <begin position="367"/>
        <end position="389"/>
    </location>
</feature>
<organism evidence="10 11">
    <name type="scientific">Salinivirga cyanobacteriivorans</name>
    <dbReference type="NCBI Taxonomy" id="1307839"/>
    <lineage>
        <taxon>Bacteria</taxon>
        <taxon>Pseudomonadati</taxon>
        <taxon>Bacteroidota</taxon>
        <taxon>Bacteroidia</taxon>
        <taxon>Bacteroidales</taxon>
        <taxon>Salinivirgaceae</taxon>
        <taxon>Salinivirga</taxon>
    </lineage>
</organism>
<dbReference type="PANTHER" id="PTHR30489:SF0">
    <property type="entry name" value="LIPOPROTEIN-RELEASING SYSTEM TRANSMEMBRANE PROTEIN LOLE"/>
    <property type="match status" value="1"/>
</dbReference>
<keyword evidence="4 7" id="KW-0812">Transmembrane</keyword>
<keyword evidence="3" id="KW-1003">Cell membrane</keyword>
<evidence type="ECO:0000259" key="8">
    <source>
        <dbReference type="Pfam" id="PF02687"/>
    </source>
</evidence>
<dbReference type="RefSeq" id="WP_057951955.1">
    <property type="nucleotide sequence ID" value="NZ_CP013118.1"/>
</dbReference>
<dbReference type="GO" id="GO:0098797">
    <property type="term" value="C:plasma membrane protein complex"/>
    <property type="evidence" value="ECO:0007669"/>
    <property type="project" value="TreeGrafter"/>
</dbReference>
<evidence type="ECO:0000256" key="1">
    <source>
        <dbReference type="ARBA" id="ARBA00004651"/>
    </source>
</evidence>
<dbReference type="Proteomes" id="UP000064893">
    <property type="component" value="Chromosome"/>
</dbReference>
<dbReference type="EMBL" id="CP013118">
    <property type="protein sequence ID" value="ALO14407.1"/>
    <property type="molecule type" value="Genomic_DNA"/>
</dbReference>
<dbReference type="Pfam" id="PF02687">
    <property type="entry name" value="FtsX"/>
    <property type="match status" value="1"/>
</dbReference>
<dbReference type="STRING" id="1307839.L21SP5_00735"/>
<dbReference type="InterPro" id="IPR051447">
    <property type="entry name" value="Lipoprotein-release_system"/>
</dbReference>
<evidence type="ECO:0000256" key="7">
    <source>
        <dbReference type="SAM" id="Phobius"/>
    </source>
</evidence>
<evidence type="ECO:0000313" key="11">
    <source>
        <dbReference type="Proteomes" id="UP000064893"/>
    </source>
</evidence>
<dbReference type="KEGG" id="blq:L21SP5_00735"/>
<protein>
    <submittedName>
        <fullName evidence="10">Lipoprotein-releasing system transmembrane protein LolE</fullName>
    </submittedName>
</protein>
<comment type="subcellular location">
    <subcellularLocation>
        <location evidence="1">Cell membrane</location>
        <topology evidence="1">Multi-pass membrane protein</topology>
    </subcellularLocation>
</comment>
<sequence>MKDLRMAWRNLWRNKRRTLITVMSIFFGVVLSTMMGSMQEGIYGSMIDNVVKTYSGHVQIQHKDYNAHKSINNTIDQTDGLLDSVLNIAHVKAAVPRLKSYTLISNGDKTRGGMLIGIDPEKENNLTGLKQWVVKGSYLQKGDQGLLIAKNLAKHLEAELGDTIILMSQGYHGASAAGLYPVRGILEFPTPELNSMGVYLDLETTRQFFYAYGKMTEIALLADDYEDVPTIEKELYDVFDGRYNYLSWKELSPELVQFINSDKASGVLMKAILYLVIGFGILGTIMMMMAERRREMGVMVAVGMQKYRLGKIIWYETMMIGFIGVIAGFVFSLPLVGWFSANPIPITGEYGAAYEQFGMEPLLYFKLSASVFLNQALIVFFITFGISAYPYQLVRRLNAIEAIRG</sequence>
<dbReference type="OrthoDB" id="9784014at2"/>
<feature type="transmembrane region" description="Helical" evidence="7">
    <location>
        <begin position="271"/>
        <end position="291"/>
    </location>
</feature>
<keyword evidence="10" id="KW-0449">Lipoprotein</keyword>